<dbReference type="Gene3D" id="3.55.50.30">
    <property type="match status" value="1"/>
</dbReference>
<reference evidence="4" key="1">
    <citation type="journal article" date="2019" name="Int. J. Syst. Evol. Microbiol.">
        <title>The Global Catalogue of Microorganisms (GCM) 10K type strain sequencing project: providing services to taxonomists for standard genome sequencing and annotation.</title>
        <authorList>
            <consortium name="The Broad Institute Genomics Platform"/>
            <consortium name="The Broad Institute Genome Sequencing Center for Infectious Disease"/>
            <person name="Wu L."/>
            <person name="Ma J."/>
        </authorList>
    </citation>
    <scope>NUCLEOTIDE SEQUENCE [LARGE SCALE GENOMIC DNA]</scope>
    <source>
        <strain evidence="4">CCUG 55250</strain>
    </source>
</reference>
<dbReference type="InterPro" id="IPR012373">
    <property type="entry name" value="Ferrdict_sens_TM"/>
</dbReference>
<dbReference type="InterPro" id="IPR032508">
    <property type="entry name" value="FecR_C"/>
</dbReference>
<dbReference type="InterPro" id="IPR006860">
    <property type="entry name" value="FecR"/>
</dbReference>
<protein>
    <submittedName>
        <fullName evidence="3">FecR family protein</fullName>
    </submittedName>
</protein>
<dbReference type="Proteomes" id="UP001596106">
    <property type="component" value="Unassembled WGS sequence"/>
</dbReference>
<sequence>MFEKYATYGLEDFVQDGEFIRWVKYPDLENNLFWSLLLETYPFQQETVHQARQVVLKLQEASHISLGDDDAREIWNTLQHSINKPVRVLPLWERTWIKMAAAIIVLIGGLSVWQLRKEETNLLAISKIMYGVLSGDLTVVSNSEADSLAITLPDNSRITLARGARIRYKTSFGDSVREVYLTGEAFFEVARDPQKPFVVYTNKLITRVLGTSFRIKTDAETNNVAVSVRTGKVLVKALSVDQPVGLILLPNQKANFKTDSKILSRTLVDEPVPIRAEGELQLPAFRNIPVAELFDNLEKVYGIPIQFDRDLLTGCRLTTSFRNESLFQRLDILCEAINATYRIEETKIVIEAHRCL</sequence>
<evidence type="ECO:0000259" key="2">
    <source>
        <dbReference type="Pfam" id="PF16344"/>
    </source>
</evidence>
<organism evidence="3 4">
    <name type="scientific">Larkinella bovis</name>
    <dbReference type="NCBI Taxonomy" id="683041"/>
    <lineage>
        <taxon>Bacteria</taxon>
        <taxon>Pseudomonadati</taxon>
        <taxon>Bacteroidota</taxon>
        <taxon>Cytophagia</taxon>
        <taxon>Cytophagales</taxon>
        <taxon>Spirosomataceae</taxon>
        <taxon>Larkinella</taxon>
    </lineage>
</organism>
<dbReference type="Gene3D" id="2.60.120.1440">
    <property type="match status" value="1"/>
</dbReference>
<dbReference type="EMBL" id="JBHSMA010000002">
    <property type="protein sequence ID" value="MFC5409466.1"/>
    <property type="molecule type" value="Genomic_DNA"/>
</dbReference>
<gene>
    <name evidence="3" type="ORF">ACFPMF_09120</name>
</gene>
<evidence type="ECO:0000313" key="3">
    <source>
        <dbReference type="EMBL" id="MFC5409466.1"/>
    </source>
</evidence>
<dbReference type="Pfam" id="PF04773">
    <property type="entry name" value="FecR"/>
    <property type="match status" value="1"/>
</dbReference>
<accession>A0ABW0I7H3</accession>
<proteinExistence type="predicted"/>
<dbReference type="RefSeq" id="WP_379843448.1">
    <property type="nucleotide sequence ID" value="NZ_JBHSMA010000002.1"/>
</dbReference>
<name>A0ABW0I7H3_9BACT</name>
<keyword evidence="4" id="KW-1185">Reference proteome</keyword>
<feature type="domain" description="Protein FecR C-terminal" evidence="2">
    <location>
        <begin position="285"/>
        <end position="350"/>
    </location>
</feature>
<dbReference type="PANTHER" id="PTHR30273">
    <property type="entry name" value="PERIPLASMIC SIGNAL SENSOR AND SIGMA FACTOR ACTIVATOR FECR-RELATED"/>
    <property type="match status" value="1"/>
</dbReference>
<dbReference type="Pfam" id="PF16344">
    <property type="entry name" value="FecR_C"/>
    <property type="match status" value="1"/>
</dbReference>
<feature type="domain" description="FecR protein" evidence="1">
    <location>
        <begin position="144"/>
        <end position="233"/>
    </location>
</feature>
<evidence type="ECO:0000313" key="4">
    <source>
        <dbReference type="Proteomes" id="UP001596106"/>
    </source>
</evidence>
<evidence type="ECO:0000259" key="1">
    <source>
        <dbReference type="Pfam" id="PF04773"/>
    </source>
</evidence>
<comment type="caution">
    <text evidence="3">The sequence shown here is derived from an EMBL/GenBank/DDBJ whole genome shotgun (WGS) entry which is preliminary data.</text>
</comment>
<dbReference type="PANTHER" id="PTHR30273:SF2">
    <property type="entry name" value="PROTEIN FECR"/>
    <property type="match status" value="1"/>
</dbReference>